<keyword evidence="1" id="KW-0472">Membrane</keyword>
<sequence>MRKKNKRRMHSSLGYYGFGGLSAVFSRRPKPIFEKIKTIYGDEMERYSLERSSTNKFHQDIPKIELEKIRNKVRIAMKSANRKEFLKQTLFLTLVAIAVIICYNLL</sequence>
<feature type="transmembrane region" description="Helical" evidence="1">
    <location>
        <begin position="85"/>
        <end position="105"/>
    </location>
</feature>
<evidence type="ECO:0000256" key="1">
    <source>
        <dbReference type="SAM" id="Phobius"/>
    </source>
</evidence>
<gene>
    <name evidence="2" type="ORF">RQM59_00500</name>
</gene>
<evidence type="ECO:0000313" key="2">
    <source>
        <dbReference type="EMBL" id="MDT7830836.1"/>
    </source>
</evidence>
<comment type="caution">
    <text evidence="2">The sequence shown here is derived from an EMBL/GenBank/DDBJ whole genome shotgun (WGS) entry which is preliminary data.</text>
</comment>
<keyword evidence="1" id="KW-1133">Transmembrane helix</keyword>
<name>A0ABU3LC26_9FLAO</name>
<dbReference type="RefSeq" id="WP_349240096.1">
    <property type="nucleotide sequence ID" value="NZ_JAVTTO010000001.1"/>
</dbReference>
<keyword evidence="1" id="KW-0812">Transmembrane</keyword>
<keyword evidence="3" id="KW-1185">Reference proteome</keyword>
<protein>
    <submittedName>
        <fullName evidence="2">Uncharacterized protein</fullName>
    </submittedName>
</protein>
<reference evidence="2 3" key="1">
    <citation type="submission" date="2023-09" db="EMBL/GenBank/DDBJ databases">
        <title>Novel taxa isolated from Blanes Bay.</title>
        <authorList>
            <person name="Rey-Velasco X."/>
            <person name="Lucena T."/>
        </authorList>
    </citation>
    <scope>NUCLEOTIDE SEQUENCE [LARGE SCALE GENOMIC DNA]</scope>
    <source>
        <strain evidence="2 3">S356</strain>
    </source>
</reference>
<dbReference type="Proteomes" id="UP001257277">
    <property type="component" value="Unassembled WGS sequence"/>
</dbReference>
<accession>A0ABU3LC26</accession>
<evidence type="ECO:0000313" key="3">
    <source>
        <dbReference type="Proteomes" id="UP001257277"/>
    </source>
</evidence>
<organism evidence="2 3">
    <name type="scientific">Asprobacillus argus</name>
    <dbReference type="NCBI Taxonomy" id="3076534"/>
    <lineage>
        <taxon>Bacteria</taxon>
        <taxon>Pseudomonadati</taxon>
        <taxon>Bacteroidota</taxon>
        <taxon>Flavobacteriia</taxon>
        <taxon>Flavobacteriales</taxon>
        <taxon>Flavobacteriaceae</taxon>
        <taxon>Asprobacillus</taxon>
    </lineage>
</organism>
<proteinExistence type="predicted"/>
<dbReference type="EMBL" id="JAVTTO010000001">
    <property type="protein sequence ID" value="MDT7830836.1"/>
    <property type="molecule type" value="Genomic_DNA"/>
</dbReference>